<keyword evidence="3" id="KW-1185">Reference proteome</keyword>
<proteinExistence type="predicted"/>
<dbReference type="InterPro" id="IPR036259">
    <property type="entry name" value="MFS_trans_sf"/>
</dbReference>
<evidence type="ECO:0000313" key="3">
    <source>
        <dbReference type="Proteomes" id="UP001629113"/>
    </source>
</evidence>
<dbReference type="Proteomes" id="UP001629113">
    <property type="component" value="Unassembled WGS sequence"/>
</dbReference>
<reference evidence="2 3" key="1">
    <citation type="submission" date="2024-06" db="EMBL/GenBank/DDBJ databases">
        <title>Complete genome of Phlyctema vagabunda strain 19-DSS-EL-015.</title>
        <authorList>
            <person name="Fiorenzani C."/>
        </authorList>
    </citation>
    <scope>NUCLEOTIDE SEQUENCE [LARGE SCALE GENOMIC DNA]</scope>
    <source>
        <strain evidence="2 3">19-DSS-EL-015</strain>
    </source>
</reference>
<evidence type="ECO:0000313" key="2">
    <source>
        <dbReference type="EMBL" id="KAL3426975.1"/>
    </source>
</evidence>
<dbReference type="Gene3D" id="1.20.1250.20">
    <property type="entry name" value="MFS general substrate transporter like domains"/>
    <property type="match status" value="1"/>
</dbReference>
<name>A0ABR4PUE2_9HELO</name>
<feature type="region of interest" description="Disordered" evidence="1">
    <location>
        <begin position="37"/>
        <end position="69"/>
    </location>
</feature>
<sequence length="69" mass="7964">MFFFVWFLIPETKGLSLEKMDDLFGVTEIVDKKLQDDEMAHQRSDSTENGTTIGQEKNVTRTEHREATA</sequence>
<accession>A0ABR4PUE2</accession>
<feature type="compositionally biased region" description="Basic and acidic residues" evidence="1">
    <location>
        <begin position="58"/>
        <end position="69"/>
    </location>
</feature>
<evidence type="ECO:0000256" key="1">
    <source>
        <dbReference type="SAM" id="MobiDB-lite"/>
    </source>
</evidence>
<gene>
    <name evidence="2" type="ORF">PVAG01_00484</name>
</gene>
<protein>
    <submittedName>
        <fullName evidence="2">Uncharacterized protein</fullName>
    </submittedName>
</protein>
<comment type="caution">
    <text evidence="2">The sequence shown here is derived from an EMBL/GenBank/DDBJ whole genome shotgun (WGS) entry which is preliminary data.</text>
</comment>
<organism evidence="2 3">
    <name type="scientific">Phlyctema vagabunda</name>
    <dbReference type="NCBI Taxonomy" id="108571"/>
    <lineage>
        <taxon>Eukaryota</taxon>
        <taxon>Fungi</taxon>
        <taxon>Dikarya</taxon>
        <taxon>Ascomycota</taxon>
        <taxon>Pezizomycotina</taxon>
        <taxon>Leotiomycetes</taxon>
        <taxon>Helotiales</taxon>
        <taxon>Dermateaceae</taxon>
        <taxon>Phlyctema</taxon>
    </lineage>
</organism>
<feature type="compositionally biased region" description="Polar residues" evidence="1">
    <location>
        <begin position="47"/>
        <end position="57"/>
    </location>
</feature>
<feature type="compositionally biased region" description="Basic and acidic residues" evidence="1">
    <location>
        <begin position="37"/>
        <end position="46"/>
    </location>
</feature>
<dbReference type="EMBL" id="JBFCZG010000001">
    <property type="protein sequence ID" value="KAL3426975.1"/>
    <property type="molecule type" value="Genomic_DNA"/>
</dbReference>